<feature type="compositionally biased region" description="Gly residues" evidence="1">
    <location>
        <begin position="273"/>
        <end position="285"/>
    </location>
</feature>
<dbReference type="EMBL" id="RZOA01000017">
    <property type="protein sequence ID" value="KAA8822390.1"/>
    <property type="molecule type" value="Genomic_DNA"/>
</dbReference>
<organism evidence="3 4">
    <name type="scientific">Bifidobacterium vespertilionis</name>
    <dbReference type="NCBI Taxonomy" id="2562524"/>
    <lineage>
        <taxon>Bacteria</taxon>
        <taxon>Bacillati</taxon>
        <taxon>Actinomycetota</taxon>
        <taxon>Actinomycetes</taxon>
        <taxon>Bifidobacteriales</taxon>
        <taxon>Bifidobacteriaceae</taxon>
        <taxon>Bifidobacterium</taxon>
    </lineage>
</organism>
<dbReference type="RefSeq" id="WP_150354539.1">
    <property type="nucleotide sequence ID" value="NZ_RZNZ01000016.1"/>
</dbReference>
<evidence type="ECO:0000256" key="1">
    <source>
        <dbReference type="SAM" id="MobiDB-lite"/>
    </source>
</evidence>
<dbReference type="Proteomes" id="UP000374630">
    <property type="component" value="Unassembled WGS sequence"/>
</dbReference>
<dbReference type="OrthoDB" id="3237341at2"/>
<keyword evidence="5" id="KW-1185">Reference proteome</keyword>
<proteinExistence type="predicted"/>
<evidence type="ECO:0000313" key="2">
    <source>
        <dbReference type="EMBL" id="KAA8818201.1"/>
    </source>
</evidence>
<protein>
    <submittedName>
        <fullName evidence="3">Uncharacterized protein</fullName>
    </submittedName>
</protein>
<feature type="compositionally biased region" description="Low complexity" evidence="1">
    <location>
        <begin position="286"/>
        <end position="299"/>
    </location>
</feature>
<accession>A0A5J5E070</accession>
<feature type="region of interest" description="Disordered" evidence="1">
    <location>
        <begin position="268"/>
        <end position="307"/>
    </location>
</feature>
<sequence length="307" mass="34725">MAQVNLECRDRDNTNPTILYPGDVANVMREMQPEAYREARRTFVKEVGIDPRNVRDANFRGFTNYLFSEWLTYDVRLVAVEDDDADDAMDDEVPTYKGPTYEEIVAREGPSGCTLEDKVAITPFDWVASRAHDNGLVDDDQFRDMCEVSDTNFASWFWIRKASAGSQLLVLEDMEEGTEYQVTDSATSARYDGTAGGSLVGRLAKVRDQWRLIAPPPMVIREPNDQQEYNRVNMLAQLMLPDYLQMVAMLLPMSPVYQDEIAARHASGRRNANGGGRGSNHGGGSSSNRRQQRRNLNNRGNRRNRGK</sequence>
<evidence type="ECO:0000313" key="3">
    <source>
        <dbReference type="EMBL" id="KAA8822390.1"/>
    </source>
</evidence>
<reference evidence="4 5" key="1">
    <citation type="journal article" date="2019" name="Syst. Appl. Microbiol.">
        <title>Characterization of Bifidobacterium species in feaces of the Egyptian fruit bat: Description of B. vespertilionis sp. nov. and B. rousetti sp. nov.</title>
        <authorList>
            <person name="Modesto M."/>
            <person name="Satti M."/>
            <person name="Watanabe K."/>
            <person name="Puglisi E."/>
            <person name="Morelli L."/>
            <person name="Huang C.-H."/>
            <person name="Liou J.-S."/>
            <person name="Miyashita M."/>
            <person name="Tamura T."/>
            <person name="Saito S."/>
            <person name="Mori K."/>
            <person name="Huang L."/>
            <person name="Sciavilla P."/>
            <person name="Sandri C."/>
            <person name="Spiezio C."/>
            <person name="Vitali F."/>
            <person name="Cavalieri D."/>
            <person name="Perpetuini G."/>
            <person name="Tofalo R."/>
            <person name="Bonetti A."/>
            <person name="Arita M."/>
            <person name="Mattarelli P."/>
        </authorList>
    </citation>
    <scope>NUCLEOTIDE SEQUENCE [LARGE SCALE GENOMIC DNA]</scope>
    <source>
        <strain evidence="2 5">RST16</strain>
        <strain evidence="3 4">RST8</strain>
    </source>
</reference>
<comment type="caution">
    <text evidence="3">The sequence shown here is derived from an EMBL/GenBank/DDBJ whole genome shotgun (WGS) entry which is preliminary data.</text>
</comment>
<evidence type="ECO:0000313" key="4">
    <source>
        <dbReference type="Proteomes" id="UP000345527"/>
    </source>
</evidence>
<dbReference type="AlphaFoldDB" id="A0A5J5E070"/>
<name>A0A5J5E070_9BIFI</name>
<evidence type="ECO:0000313" key="5">
    <source>
        <dbReference type="Proteomes" id="UP000374630"/>
    </source>
</evidence>
<gene>
    <name evidence="3" type="ORF">EM848_08680</name>
    <name evidence="2" type="ORF">EMO90_10225</name>
</gene>
<dbReference type="EMBL" id="RZNZ01000016">
    <property type="protein sequence ID" value="KAA8818201.1"/>
    <property type="molecule type" value="Genomic_DNA"/>
</dbReference>
<dbReference type="Proteomes" id="UP000345527">
    <property type="component" value="Unassembled WGS sequence"/>
</dbReference>